<evidence type="ECO:0000313" key="2">
    <source>
        <dbReference type="Proteomes" id="UP000006753"/>
    </source>
</evidence>
<dbReference type="Proteomes" id="UP000006753">
    <property type="component" value="Unassembled WGS sequence"/>
</dbReference>
<protein>
    <recommendedName>
        <fullName evidence="3">Amidoligase enzyme</fullName>
    </recommendedName>
</protein>
<dbReference type="eggNOG" id="ENOG502SUNA">
    <property type="taxonomic scope" value="Eukaryota"/>
</dbReference>
<dbReference type="HOGENOM" id="CLU_045425_1_0_1"/>
<dbReference type="InParanoid" id="K1WTK8"/>
<dbReference type="OMA" id="ITHICET"/>
<name>K1WTK8_MARBU</name>
<proteinExistence type="predicted"/>
<sequence>MSSSSTITFGVELEFNLAYTLQDQPPDPKQTRQLYFPSIPADHIYWRSNFVHPLAGGVEKTISEDDVILKSICVSRTLASLIHNIAGYPVPGVFGNRNPAVWQVATDHSVKAPMPTAATRHYRWLPMEIKSPALPFSAASLQQVAHVCALLSDSFVVDAGVESAGLHVHVSAGSSGRGKTFAFSTMHALLMLLWTCEPQFQTLHPPHRQPCQNPYARSLRAASRLAFRYQSRRGQPPTVLQGLAELATCTTLVGLLDQATHYSRIKFMACNFLNAWQFARDDGLCDDIPTVEFRAHEGTLDGERVVQWVSLICGLVQKLGHIHPESLAEMLQVVAKCETWQKVGDPATDAENERRFGPVLAESGFTVIDLLSGLGLEESAAYYRSDEGDAPKLDTRSARVIEAGL</sequence>
<keyword evidence="2" id="KW-1185">Reference proteome</keyword>
<dbReference type="KEGG" id="mbe:MBM_05690"/>
<dbReference type="EMBL" id="JH921439">
    <property type="protein sequence ID" value="EKD16396.1"/>
    <property type="molecule type" value="Genomic_DNA"/>
</dbReference>
<evidence type="ECO:0008006" key="3">
    <source>
        <dbReference type="Google" id="ProtNLM"/>
    </source>
</evidence>
<dbReference type="AlphaFoldDB" id="K1WTK8"/>
<dbReference type="OrthoDB" id="412402at2759"/>
<dbReference type="GeneID" id="18761625"/>
<gene>
    <name evidence="1" type="ORF">MBM_05690</name>
</gene>
<dbReference type="PANTHER" id="PTHR36847:SF1">
    <property type="entry name" value="AMIDOLIGASE ENZYME"/>
    <property type="match status" value="1"/>
</dbReference>
<accession>K1WTK8</accession>
<dbReference type="Pfam" id="PF12224">
    <property type="entry name" value="Amidoligase_2"/>
    <property type="match status" value="1"/>
</dbReference>
<organism evidence="1 2">
    <name type="scientific">Marssonina brunnea f. sp. multigermtubi (strain MB_m1)</name>
    <name type="common">Marssonina leaf spot fungus</name>
    <dbReference type="NCBI Taxonomy" id="1072389"/>
    <lineage>
        <taxon>Eukaryota</taxon>
        <taxon>Fungi</taxon>
        <taxon>Dikarya</taxon>
        <taxon>Ascomycota</taxon>
        <taxon>Pezizomycotina</taxon>
        <taxon>Leotiomycetes</taxon>
        <taxon>Helotiales</taxon>
        <taxon>Drepanopezizaceae</taxon>
        <taxon>Drepanopeziza</taxon>
    </lineage>
</organism>
<reference evidence="1 2" key="1">
    <citation type="journal article" date="2012" name="BMC Genomics">
        <title>Sequencing the genome of Marssonina brunnea reveals fungus-poplar co-evolution.</title>
        <authorList>
            <person name="Zhu S."/>
            <person name="Cao Y.-Z."/>
            <person name="Jiang C."/>
            <person name="Tan B.-Y."/>
            <person name="Wang Z."/>
            <person name="Feng S."/>
            <person name="Zhang L."/>
            <person name="Su X.-H."/>
            <person name="Brejova B."/>
            <person name="Vinar T."/>
            <person name="Xu M."/>
            <person name="Wang M.-X."/>
            <person name="Zhang S.-G."/>
            <person name="Huang M.-R."/>
            <person name="Wu R."/>
            <person name="Zhou Y."/>
        </authorList>
    </citation>
    <scope>NUCLEOTIDE SEQUENCE [LARGE SCALE GENOMIC DNA]</scope>
    <source>
        <strain evidence="1 2">MB_m1</strain>
    </source>
</reference>
<dbReference type="PANTHER" id="PTHR36847">
    <property type="entry name" value="AMIDOLIGASE ENZYME"/>
    <property type="match status" value="1"/>
</dbReference>
<evidence type="ECO:0000313" key="1">
    <source>
        <dbReference type="EMBL" id="EKD16396.1"/>
    </source>
</evidence>
<dbReference type="InterPro" id="IPR022025">
    <property type="entry name" value="Amidoligase_2"/>
</dbReference>